<evidence type="ECO:0000313" key="2">
    <source>
        <dbReference type="EMBL" id="ALL13531.1"/>
    </source>
</evidence>
<accession>A0A0P0P0E7</accession>
<dbReference type="GO" id="GO:0006355">
    <property type="term" value="P:regulation of DNA-templated transcription"/>
    <property type="evidence" value="ECO:0007669"/>
    <property type="project" value="InterPro"/>
</dbReference>
<evidence type="ECO:0000313" key="3">
    <source>
        <dbReference type="Proteomes" id="UP000056905"/>
    </source>
</evidence>
<dbReference type="InterPro" id="IPR000073">
    <property type="entry name" value="AB_hydrolase_1"/>
</dbReference>
<dbReference type="Gene3D" id="3.40.50.1820">
    <property type="entry name" value="alpha/beta hydrolase"/>
    <property type="match status" value="1"/>
</dbReference>
<dbReference type="InterPro" id="IPR000792">
    <property type="entry name" value="Tscrpt_reg_LuxR_C"/>
</dbReference>
<reference evidence="2 3" key="1">
    <citation type="submission" date="2015-10" db="EMBL/GenBank/DDBJ databases">
        <title>Conservation of the essential genome among Caulobacter and Brevundimonas species.</title>
        <authorList>
            <person name="Scott D."/>
            <person name="Ely B."/>
        </authorList>
    </citation>
    <scope>NUCLEOTIDE SEQUENCE [LARGE SCALE GENOMIC DNA]</scope>
    <source>
        <strain evidence="2 3">CB4</strain>
    </source>
</reference>
<evidence type="ECO:0000259" key="1">
    <source>
        <dbReference type="SMART" id="SM00421"/>
    </source>
</evidence>
<dbReference type="InterPro" id="IPR016032">
    <property type="entry name" value="Sig_transdc_resp-reg_C-effctor"/>
</dbReference>
<name>A0A0P0P0E7_9CAUL</name>
<dbReference type="SMART" id="SM00421">
    <property type="entry name" value="HTH_LUXR"/>
    <property type="match status" value="1"/>
</dbReference>
<dbReference type="STRING" id="69395.AQ619_09305"/>
<dbReference type="GO" id="GO:0003677">
    <property type="term" value="F:DNA binding"/>
    <property type="evidence" value="ECO:0007669"/>
    <property type="project" value="InterPro"/>
</dbReference>
<dbReference type="AlphaFoldDB" id="A0A0P0P0E7"/>
<dbReference type="Proteomes" id="UP000056905">
    <property type="component" value="Chromosome"/>
</dbReference>
<dbReference type="Gene3D" id="1.10.10.10">
    <property type="entry name" value="Winged helix-like DNA-binding domain superfamily/Winged helix DNA-binding domain"/>
    <property type="match status" value="1"/>
</dbReference>
<dbReference type="EMBL" id="CP013002">
    <property type="protein sequence ID" value="ALL13531.1"/>
    <property type="molecule type" value="Genomic_DNA"/>
</dbReference>
<dbReference type="Pfam" id="PF00561">
    <property type="entry name" value="Abhydrolase_1"/>
    <property type="match status" value="1"/>
</dbReference>
<protein>
    <recommendedName>
        <fullName evidence="1">HTH luxR-type domain-containing protein</fullName>
    </recommendedName>
</protein>
<sequence length="570" mass="60804">MLVSSRLASRMTTVSAALTQIGLLLSDGSILDDDDGFLAAIRPLDRANLVELARTSPGVTSYEVVDSGGGAAVVVAVGSLEQARTWQVRDLAVSASASKNAVAVCRLSQLGVQRRIYAFGEAFGLSPAVMRVLVALYENCDVKDAAAAAGVSFNTARGYLSEARATVWAPNLPRLITWAGVGSVGADSSGESDHPAAELFSLSERQRQLAGLIADGSSRIAAALTLGVSDAVAKKELAAVYAATGVTNATGLARIFADLRGLAIVTRSHNGPSEPHPPPPSRSLILTDSDGRRIAVSDYGPRGGKPILVLHNTMNCRGVDRSLVSALQASGYRPISNDRPGYGDTDPPPQHCHGQAYLDVCVEDIALICEEMRWSQISVIAHGPVHVALALYRAKPDLIEGIVIDAPEPDSAYGSAPGGMLSELKRQFARRPWAVASVVRILGALASFERVSSFMRDWTAKSPSDRAAMSDPALMMDFYRKLLPFRKGRIDGFVREQVFQATMGKPPTIPGTSSITLVIGQTDFMHDADENLAYWNEVLPDARLVKVSDAGRFISYSHPERLVSELGRLS</sequence>
<organism evidence="2 3">
    <name type="scientific">Caulobacter henricii</name>
    <dbReference type="NCBI Taxonomy" id="69395"/>
    <lineage>
        <taxon>Bacteria</taxon>
        <taxon>Pseudomonadati</taxon>
        <taxon>Pseudomonadota</taxon>
        <taxon>Alphaproteobacteria</taxon>
        <taxon>Caulobacterales</taxon>
        <taxon>Caulobacteraceae</taxon>
        <taxon>Caulobacter</taxon>
    </lineage>
</organism>
<gene>
    <name evidence="2" type="ORF">AQ619_09305</name>
</gene>
<dbReference type="SUPFAM" id="SSF53474">
    <property type="entry name" value="alpha/beta-Hydrolases"/>
    <property type="match status" value="1"/>
</dbReference>
<keyword evidence="3" id="KW-1185">Reference proteome</keyword>
<dbReference type="InterPro" id="IPR029058">
    <property type="entry name" value="AB_hydrolase_fold"/>
</dbReference>
<dbReference type="SUPFAM" id="SSF46894">
    <property type="entry name" value="C-terminal effector domain of the bipartite response regulators"/>
    <property type="match status" value="1"/>
</dbReference>
<dbReference type="InterPro" id="IPR036388">
    <property type="entry name" value="WH-like_DNA-bd_sf"/>
</dbReference>
<dbReference type="KEGG" id="chq:AQ619_09305"/>
<dbReference type="OrthoDB" id="7618865at2"/>
<feature type="domain" description="HTH luxR-type" evidence="1">
    <location>
        <begin position="199"/>
        <end position="256"/>
    </location>
</feature>
<proteinExistence type="predicted"/>